<name>A0A1H0GGK1_HALAD</name>
<accession>A0A1H0GGK1</accession>
<gene>
    <name evidence="1" type="ORF">SAMN05421677_102318</name>
</gene>
<dbReference type="STRING" id="240303.SAMN05421677_102318"/>
<dbReference type="Proteomes" id="UP000198860">
    <property type="component" value="Unassembled WGS sequence"/>
</dbReference>
<dbReference type="AlphaFoldDB" id="A0A1H0GGK1"/>
<evidence type="ECO:0000313" key="1">
    <source>
        <dbReference type="EMBL" id="SDO06006.1"/>
    </source>
</evidence>
<reference evidence="2" key="1">
    <citation type="submission" date="2016-10" db="EMBL/GenBank/DDBJ databases">
        <authorList>
            <person name="Varghese N."/>
            <person name="Submissions S."/>
        </authorList>
    </citation>
    <scope>NUCLEOTIDE SEQUENCE [LARGE SCALE GENOMIC DNA]</scope>
    <source>
        <strain evidence="2">CGMCC 1.3703</strain>
    </source>
</reference>
<organism evidence="1 2">
    <name type="scientific">Halobacillus aidingensis</name>
    <dbReference type="NCBI Taxonomy" id="240303"/>
    <lineage>
        <taxon>Bacteria</taxon>
        <taxon>Bacillati</taxon>
        <taxon>Bacillota</taxon>
        <taxon>Bacilli</taxon>
        <taxon>Bacillales</taxon>
        <taxon>Bacillaceae</taxon>
        <taxon>Halobacillus</taxon>
    </lineage>
</organism>
<evidence type="ECO:0000313" key="2">
    <source>
        <dbReference type="Proteomes" id="UP000198860"/>
    </source>
</evidence>
<protein>
    <submittedName>
        <fullName evidence="1">Uncharacterized protein</fullName>
    </submittedName>
</protein>
<keyword evidence="2" id="KW-1185">Reference proteome</keyword>
<sequence length="94" mass="9879">MTHVCVWGLGSESEDVSAVSVALVVADVEAAPVARDVAVVRAVRDAAAALVVQDAPVVGVAAEDADPSTRTDIIKENAHPCWIFRQGFFRVVHA</sequence>
<dbReference type="EMBL" id="FNIZ01000002">
    <property type="protein sequence ID" value="SDO06006.1"/>
    <property type="molecule type" value="Genomic_DNA"/>
</dbReference>
<proteinExistence type="predicted"/>